<feature type="site" description="Transition state stabilizer" evidence="4">
    <location>
        <position position="14"/>
    </location>
</feature>
<dbReference type="CDD" id="cd02516">
    <property type="entry name" value="CDP-ME_synthetase"/>
    <property type="match status" value="1"/>
</dbReference>
<dbReference type="GO" id="GO:0050518">
    <property type="term" value="F:2-C-methyl-D-erythritol 4-phosphate cytidylyltransferase activity"/>
    <property type="evidence" value="ECO:0007669"/>
    <property type="project" value="UniProtKB-UniRule"/>
</dbReference>
<dbReference type="FunFam" id="3.90.550.10:FF:000003">
    <property type="entry name" value="2-C-methyl-D-erythritol 4-phosphate cytidylyltransferase"/>
    <property type="match status" value="1"/>
</dbReference>
<dbReference type="SUPFAM" id="SSF53448">
    <property type="entry name" value="Nucleotide-diphospho-sugar transferases"/>
    <property type="match status" value="1"/>
</dbReference>
<dbReference type="AlphaFoldDB" id="A0A1M6PT12"/>
<sequence>MNIAVILAGGSGTRMGSDIPKQFIDIYGKPLIIHTIEAFDINPGIDYIAVMCKQEYKEDLKIWIRQYGISKVKWILDGGSTRQQSVYNSIKALTEFCSQEDILVIHDAARPLIAQRIIDENIQGASEHKAVDTVIPSADTIIKSLDGDTIEEVPRRKDLYLGQTPQSFTFSLIKAAHEYALQCQNTDATDDCQLVLKYGQKVHLVKGDKMNFKVTTFEDLLLLKSIIKLGKLEMN</sequence>
<reference evidence="5 6" key="1">
    <citation type="submission" date="2016-11" db="EMBL/GenBank/DDBJ databases">
        <authorList>
            <person name="Jaros S."/>
            <person name="Januszkiewicz K."/>
            <person name="Wedrychowicz H."/>
        </authorList>
    </citation>
    <scope>NUCLEOTIDE SEQUENCE [LARGE SCALE GENOMIC DNA]</scope>
    <source>
        <strain evidence="5 6">DSM 3090</strain>
    </source>
</reference>
<dbReference type="Gene3D" id="3.90.550.10">
    <property type="entry name" value="Spore Coat Polysaccharide Biosynthesis Protein SpsA, Chain A"/>
    <property type="match status" value="1"/>
</dbReference>
<dbReference type="NCBIfam" id="TIGR00453">
    <property type="entry name" value="ispD"/>
    <property type="match status" value="1"/>
</dbReference>
<dbReference type="Pfam" id="PF01128">
    <property type="entry name" value="IspD"/>
    <property type="match status" value="1"/>
</dbReference>
<comment type="pathway">
    <text evidence="4">Isoprenoid biosynthesis; isopentenyl diphosphate biosynthesis via DXP pathway; isopentenyl diphosphate from 1-deoxy-D-xylulose 5-phosphate: step 2/6.</text>
</comment>
<organism evidence="5 6">
    <name type="scientific">Hathewaya proteolytica DSM 3090</name>
    <dbReference type="NCBI Taxonomy" id="1121331"/>
    <lineage>
        <taxon>Bacteria</taxon>
        <taxon>Bacillati</taxon>
        <taxon>Bacillota</taxon>
        <taxon>Clostridia</taxon>
        <taxon>Eubacteriales</taxon>
        <taxon>Clostridiaceae</taxon>
        <taxon>Hathewaya</taxon>
    </lineage>
</organism>
<evidence type="ECO:0000256" key="2">
    <source>
        <dbReference type="ARBA" id="ARBA00022695"/>
    </source>
</evidence>
<dbReference type="NCBIfam" id="NF001183">
    <property type="entry name" value="PRK00155.1-3"/>
    <property type="match status" value="1"/>
</dbReference>
<comment type="catalytic activity">
    <reaction evidence="4">
        <text>2-C-methyl-D-erythritol 4-phosphate + CTP + H(+) = 4-CDP-2-C-methyl-D-erythritol + diphosphate</text>
        <dbReference type="Rhea" id="RHEA:13429"/>
        <dbReference type="ChEBI" id="CHEBI:15378"/>
        <dbReference type="ChEBI" id="CHEBI:33019"/>
        <dbReference type="ChEBI" id="CHEBI:37563"/>
        <dbReference type="ChEBI" id="CHEBI:57823"/>
        <dbReference type="ChEBI" id="CHEBI:58262"/>
        <dbReference type="EC" id="2.7.7.60"/>
    </reaction>
</comment>
<evidence type="ECO:0000313" key="6">
    <source>
        <dbReference type="Proteomes" id="UP000183952"/>
    </source>
</evidence>
<proteinExistence type="inferred from homology"/>
<accession>A0A1M6PT12</accession>
<dbReference type="Proteomes" id="UP000183952">
    <property type="component" value="Unassembled WGS sequence"/>
</dbReference>
<dbReference type="InterPro" id="IPR050088">
    <property type="entry name" value="IspD/TarI_cytidylyltransf_bact"/>
</dbReference>
<evidence type="ECO:0000256" key="3">
    <source>
        <dbReference type="ARBA" id="ARBA00023229"/>
    </source>
</evidence>
<keyword evidence="6" id="KW-1185">Reference proteome</keyword>
<evidence type="ECO:0000313" key="5">
    <source>
        <dbReference type="EMBL" id="SHK11087.1"/>
    </source>
</evidence>
<dbReference type="RefSeq" id="WP_072903750.1">
    <property type="nucleotide sequence ID" value="NZ_FRAD01000014.1"/>
</dbReference>
<dbReference type="InterPro" id="IPR034683">
    <property type="entry name" value="IspD/TarI"/>
</dbReference>
<dbReference type="EMBL" id="FRAD01000014">
    <property type="protein sequence ID" value="SHK11087.1"/>
    <property type="molecule type" value="Genomic_DNA"/>
</dbReference>
<keyword evidence="1 4" id="KW-0808">Transferase</keyword>
<evidence type="ECO:0000256" key="4">
    <source>
        <dbReference type="HAMAP-Rule" id="MF_00108"/>
    </source>
</evidence>
<evidence type="ECO:0000256" key="1">
    <source>
        <dbReference type="ARBA" id="ARBA00022679"/>
    </source>
</evidence>
<name>A0A1M6PT12_9CLOT</name>
<dbReference type="InterPro" id="IPR001228">
    <property type="entry name" value="IspD"/>
</dbReference>
<dbReference type="STRING" id="1121331.SAMN02745248_01791"/>
<comment type="similarity">
    <text evidence="4">Belongs to the IspD/TarI cytidylyltransferase family. IspD subfamily.</text>
</comment>
<dbReference type="EC" id="2.7.7.60" evidence="4"/>
<keyword evidence="3 4" id="KW-0414">Isoprene biosynthesis</keyword>
<dbReference type="GO" id="GO:0019288">
    <property type="term" value="P:isopentenyl diphosphate biosynthetic process, methylerythritol 4-phosphate pathway"/>
    <property type="evidence" value="ECO:0007669"/>
    <property type="project" value="UniProtKB-UniRule"/>
</dbReference>
<dbReference type="InterPro" id="IPR029044">
    <property type="entry name" value="Nucleotide-diphossugar_trans"/>
</dbReference>
<dbReference type="PANTHER" id="PTHR32125">
    <property type="entry name" value="2-C-METHYL-D-ERYTHRITOL 4-PHOSPHATE CYTIDYLYLTRANSFERASE, CHLOROPLASTIC"/>
    <property type="match status" value="1"/>
</dbReference>
<dbReference type="HAMAP" id="MF_00108">
    <property type="entry name" value="IspD"/>
    <property type="match status" value="1"/>
</dbReference>
<gene>
    <name evidence="4" type="primary">ispD</name>
    <name evidence="5" type="ORF">SAMN02745248_01791</name>
</gene>
<feature type="site" description="Positions MEP for the nucleophilic attack" evidence="4">
    <location>
        <position position="156"/>
    </location>
</feature>
<feature type="site" description="Transition state stabilizer" evidence="4">
    <location>
        <position position="21"/>
    </location>
</feature>
<dbReference type="OrthoDB" id="9806837at2"/>
<protein>
    <recommendedName>
        <fullName evidence="4">2-C-methyl-D-erythritol 4-phosphate cytidylyltransferase</fullName>
        <ecNumber evidence="4">2.7.7.60</ecNumber>
    </recommendedName>
    <alternativeName>
        <fullName evidence="4">4-diphosphocytidyl-2C-methyl-D-erythritol synthase</fullName>
    </alternativeName>
    <alternativeName>
        <fullName evidence="4">MEP cytidylyltransferase</fullName>
        <shortName evidence="4">MCT</shortName>
    </alternativeName>
</protein>
<keyword evidence="2 4" id="KW-0548">Nucleotidyltransferase</keyword>
<dbReference type="PANTHER" id="PTHR32125:SF4">
    <property type="entry name" value="2-C-METHYL-D-ERYTHRITOL 4-PHOSPHATE CYTIDYLYLTRANSFERASE, CHLOROPLASTIC"/>
    <property type="match status" value="1"/>
</dbReference>
<comment type="function">
    <text evidence="4">Catalyzes the formation of 4-diphosphocytidyl-2-C-methyl-D-erythritol from CTP and 2-C-methyl-D-erythritol 4-phosphate (MEP).</text>
</comment>
<feature type="site" description="Positions MEP for the nucleophilic attack" evidence="4">
    <location>
        <position position="213"/>
    </location>
</feature>
<dbReference type="UniPathway" id="UPA00056">
    <property type="reaction ID" value="UER00093"/>
</dbReference>